<dbReference type="GO" id="GO:0005829">
    <property type="term" value="C:cytosol"/>
    <property type="evidence" value="ECO:0007669"/>
    <property type="project" value="TreeGrafter"/>
</dbReference>
<evidence type="ECO:0000256" key="3">
    <source>
        <dbReference type="ARBA" id="ARBA00022833"/>
    </source>
</evidence>
<evidence type="ECO:0000313" key="8">
    <source>
        <dbReference type="EMBL" id="ADM12228.1"/>
    </source>
</evidence>
<dbReference type="PANTHER" id="PTHR12681:SF0">
    <property type="entry name" value="ZINC FINGER CCCH DOMAIN-CONTAINING PROTEIN 15"/>
    <property type="match status" value="1"/>
</dbReference>
<dbReference type="Pfam" id="PF00642">
    <property type="entry name" value="zf-CCCH"/>
    <property type="match status" value="1"/>
</dbReference>
<dbReference type="GO" id="GO:0008270">
    <property type="term" value="F:zinc ion binding"/>
    <property type="evidence" value="ECO:0007669"/>
    <property type="project" value="UniProtKB-KW"/>
</dbReference>
<dbReference type="GO" id="GO:0002181">
    <property type="term" value="P:cytoplasmic translation"/>
    <property type="evidence" value="ECO:0007669"/>
    <property type="project" value="TreeGrafter"/>
</dbReference>
<dbReference type="PANTHER" id="PTHR12681">
    <property type="entry name" value="ZINC FINGER-CONTAINING PROTEIN P48ZNF"/>
    <property type="match status" value="1"/>
</dbReference>
<evidence type="ECO:0000256" key="5">
    <source>
        <dbReference type="SAM" id="Coils"/>
    </source>
</evidence>
<feature type="domain" description="C3H1-type" evidence="7">
    <location>
        <begin position="73"/>
        <end position="100"/>
    </location>
</feature>
<sequence>MAKKQQETKQKSIRDIRKELEEKAFGLKNKKQKAAILKQIESLNLKEQLEKKEKMKKEEKNVPVKQVIPVGVDPKTIQCVNFLNKICPDGDACKFAHKEVKKVEKPKEENASEGPKRICQFLIDALNSGEYGDNWKCPFPKCVDIHRLVEIKENAQVELSLEEYIELSRQSLPEKLTPLTEETFKQWKLRKQKEEKEHARKVKAIATGMKGIELFEARRELFKDDEEAEDLDYTERCYSESEDEEDHSK</sequence>
<proteinExistence type="predicted"/>
<protein>
    <submittedName>
        <fullName evidence="8">CCCH-type zinc finger-containing protein</fullName>
    </submittedName>
</protein>
<keyword evidence="2 4" id="KW-0863">Zinc-finger</keyword>
<organism evidence="8 9">
    <name type="scientific">Encephalitozoon intestinalis (strain ATCC 50506)</name>
    <name type="common">Microsporidian parasite</name>
    <name type="synonym">Septata intestinalis</name>
    <dbReference type="NCBI Taxonomy" id="876142"/>
    <lineage>
        <taxon>Eukaryota</taxon>
        <taxon>Fungi</taxon>
        <taxon>Fungi incertae sedis</taxon>
        <taxon>Microsporidia</taxon>
        <taxon>Unikaryonidae</taxon>
        <taxon>Encephalitozoon</taxon>
    </lineage>
</organism>
<dbReference type="SUPFAM" id="SSF90229">
    <property type="entry name" value="CCCH zinc finger"/>
    <property type="match status" value="1"/>
</dbReference>
<feature type="compositionally biased region" description="Acidic residues" evidence="6">
    <location>
        <begin position="240"/>
        <end position="249"/>
    </location>
</feature>
<keyword evidence="1 4" id="KW-0479">Metal-binding</keyword>
<evidence type="ECO:0000259" key="7">
    <source>
        <dbReference type="PROSITE" id="PS50103"/>
    </source>
</evidence>
<reference evidence="8 9" key="2">
    <citation type="journal article" date="2012" name="Proc. Natl. Acad. Sci. U.S.A.">
        <title>Gain and loss of multiple functionally related, horizontally transferred genes in the reduced genomes of two microsporidian parasites.</title>
        <authorList>
            <person name="Pombert J.-F."/>
            <person name="Selman M."/>
            <person name="Burki F."/>
            <person name="Bardell F.T."/>
            <person name="Farinelli L."/>
            <person name="Solter L.F."/>
            <person name="Whitman D.W."/>
            <person name="Weiss L.M."/>
            <person name="Corradi N."/>
            <person name="Keeling P.J."/>
        </authorList>
    </citation>
    <scope>NUCLEOTIDE SEQUENCE [LARGE SCALE GENOMIC DNA]</scope>
    <source>
        <strain evidence="8 9">ATCC 50506</strain>
    </source>
</reference>
<keyword evidence="3 4" id="KW-0862">Zinc</keyword>
<dbReference type="OrthoDB" id="278280at2759"/>
<dbReference type="EMBL" id="CP001950">
    <property type="protein sequence ID" value="ADM12228.1"/>
    <property type="molecule type" value="Genomic_DNA"/>
</dbReference>
<feature type="coiled-coil region" evidence="5">
    <location>
        <begin position="3"/>
        <end position="62"/>
    </location>
</feature>
<evidence type="ECO:0000256" key="2">
    <source>
        <dbReference type="ARBA" id="ARBA00022771"/>
    </source>
</evidence>
<feature type="zinc finger region" description="C3H1-type" evidence="4">
    <location>
        <begin position="73"/>
        <end position="100"/>
    </location>
</feature>
<evidence type="ECO:0000256" key="1">
    <source>
        <dbReference type="ARBA" id="ARBA00022723"/>
    </source>
</evidence>
<dbReference type="KEGG" id="ein:Eint_090990"/>
<dbReference type="RefSeq" id="XP_003073588.1">
    <property type="nucleotide sequence ID" value="XM_003073542.1"/>
</dbReference>
<evidence type="ECO:0000256" key="4">
    <source>
        <dbReference type="PROSITE-ProRule" id="PRU00723"/>
    </source>
</evidence>
<evidence type="ECO:0000256" key="6">
    <source>
        <dbReference type="SAM" id="MobiDB-lite"/>
    </source>
</evidence>
<dbReference type="InterPro" id="IPR036855">
    <property type="entry name" value="Znf_CCCH_sf"/>
</dbReference>
<dbReference type="Pfam" id="PF16543">
    <property type="entry name" value="DFRP_C"/>
    <property type="match status" value="1"/>
</dbReference>
<feature type="region of interest" description="Disordered" evidence="6">
    <location>
        <begin position="229"/>
        <end position="249"/>
    </location>
</feature>
<dbReference type="InterPro" id="IPR032378">
    <property type="entry name" value="ZC3H15/TMA46_C"/>
</dbReference>
<dbReference type="GeneID" id="9698419"/>
<dbReference type="VEuPathDB" id="MicrosporidiaDB:Eint_090990"/>
<dbReference type="HOGENOM" id="CLU_061846_0_0_1"/>
<dbReference type="InterPro" id="IPR000571">
    <property type="entry name" value="Znf_CCCH"/>
</dbReference>
<dbReference type="SMART" id="SM00356">
    <property type="entry name" value="ZnF_C3H1"/>
    <property type="match status" value="1"/>
</dbReference>
<dbReference type="Gene3D" id="6.20.400.10">
    <property type="match status" value="1"/>
</dbReference>
<evidence type="ECO:0000313" key="9">
    <source>
        <dbReference type="Proteomes" id="UP000002313"/>
    </source>
</evidence>
<gene>
    <name evidence="8" type="ORF">Eint_090990</name>
</gene>
<dbReference type="PROSITE" id="PS50103">
    <property type="entry name" value="ZF_C3H1"/>
    <property type="match status" value="1"/>
</dbReference>
<name>E0S8W2_ENCIT</name>
<keyword evidence="5" id="KW-0175">Coiled coil</keyword>
<accession>E0S8W2</accession>
<dbReference type="Gene3D" id="3.30.1370.210">
    <property type="match status" value="1"/>
</dbReference>
<dbReference type="Proteomes" id="UP000002313">
    <property type="component" value="Chromosome IX"/>
</dbReference>
<dbReference type="AlphaFoldDB" id="E0S8W2"/>
<dbReference type="GO" id="GO:0003729">
    <property type="term" value="F:mRNA binding"/>
    <property type="evidence" value="ECO:0007669"/>
    <property type="project" value="TreeGrafter"/>
</dbReference>
<reference evidence="8 9" key="1">
    <citation type="journal article" date="2010" name="Nat. Commun.">
        <title>The complete sequence of the smallest known nuclear genome from the microsporidian Encephalitozoon intestinalis.</title>
        <authorList>
            <person name="Corradi N."/>
            <person name="Pombert J.-F."/>
            <person name="Farinelli L."/>
            <person name="Didier E.S."/>
            <person name="Keeling P.J."/>
        </authorList>
    </citation>
    <scope>NUCLEOTIDE SEQUENCE [LARGE SCALE GENOMIC DNA]</scope>
    <source>
        <strain evidence="8 9">ATCC 50506</strain>
    </source>
</reference>
<keyword evidence="9" id="KW-1185">Reference proteome</keyword>